<evidence type="ECO:0000256" key="1">
    <source>
        <dbReference type="SAM" id="Phobius"/>
    </source>
</evidence>
<keyword evidence="1" id="KW-1133">Transmembrane helix</keyword>
<gene>
    <name evidence="2" type="ORF">PDIGIT_LOCUS514</name>
</gene>
<keyword evidence="1" id="KW-0812">Transmembrane</keyword>
<name>A0A9W4U274_9PLEO</name>
<organism evidence="2 3">
    <name type="scientific">Periconia digitata</name>
    <dbReference type="NCBI Taxonomy" id="1303443"/>
    <lineage>
        <taxon>Eukaryota</taxon>
        <taxon>Fungi</taxon>
        <taxon>Dikarya</taxon>
        <taxon>Ascomycota</taxon>
        <taxon>Pezizomycotina</taxon>
        <taxon>Dothideomycetes</taxon>
        <taxon>Pleosporomycetidae</taxon>
        <taxon>Pleosporales</taxon>
        <taxon>Massarineae</taxon>
        <taxon>Periconiaceae</taxon>
        <taxon>Periconia</taxon>
    </lineage>
</organism>
<protein>
    <submittedName>
        <fullName evidence="2">Uncharacterized protein</fullName>
    </submittedName>
</protein>
<dbReference type="AlphaFoldDB" id="A0A9W4U274"/>
<keyword evidence="3" id="KW-1185">Reference proteome</keyword>
<sequence>MPFFIMIWLHTYIHMYLPKTRGSSPHKTIIAIRVGRRRQTTITTTPSLGMVCCSFSLDGYRSARRPHFLGRFIVWSCSPTNCRLAHSFIPIVVDLPLHTIVNSLPKTAKEQQHPRNASIYILILILMYLSMYVCTRSTP</sequence>
<evidence type="ECO:0000313" key="2">
    <source>
        <dbReference type="EMBL" id="CAI6239081.1"/>
    </source>
</evidence>
<accession>A0A9W4U274</accession>
<feature type="transmembrane region" description="Helical" evidence="1">
    <location>
        <begin position="117"/>
        <end position="135"/>
    </location>
</feature>
<evidence type="ECO:0000313" key="3">
    <source>
        <dbReference type="Proteomes" id="UP001152607"/>
    </source>
</evidence>
<keyword evidence="1" id="KW-0472">Membrane</keyword>
<reference evidence="2" key="1">
    <citation type="submission" date="2023-01" db="EMBL/GenBank/DDBJ databases">
        <authorList>
            <person name="Van Ghelder C."/>
            <person name="Rancurel C."/>
        </authorList>
    </citation>
    <scope>NUCLEOTIDE SEQUENCE</scope>
    <source>
        <strain evidence="2">CNCM I-4278</strain>
    </source>
</reference>
<dbReference type="EMBL" id="CAOQHR010000001">
    <property type="protein sequence ID" value="CAI6239081.1"/>
    <property type="molecule type" value="Genomic_DNA"/>
</dbReference>
<comment type="caution">
    <text evidence="2">The sequence shown here is derived from an EMBL/GenBank/DDBJ whole genome shotgun (WGS) entry which is preliminary data.</text>
</comment>
<dbReference type="Proteomes" id="UP001152607">
    <property type="component" value="Unassembled WGS sequence"/>
</dbReference>
<proteinExistence type="predicted"/>